<dbReference type="InterPro" id="IPR039493">
    <property type="entry name" value="TMEM248/TMEM219"/>
</dbReference>
<dbReference type="GO" id="GO:0016020">
    <property type="term" value="C:membrane"/>
    <property type="evidence" value="ECO:0007669"/>
    <property type="project" value="UniProtKB-SubCell"/>
</dbReference>
<dbReference type="OMA" id="TCYSLNF"/>
<dbReference type="Ensembl" id="ENSCVAT00000000208.1">
    <property type="protein sequence ID" value="ENSCVAP00000025996.1"/>
    <property type="gene ID" value="ENSCVAG00000011211.1"/>
</dbReference>
<evidence type="ECO:0000259" key="6">
    <source>
        <dbReference type="Pfam" id="PF14940"/>
    </source>
</evidence>
<keyword evidence="2 5" id="KW-0812">Transmembrane</keyword>
<sequence>MRCWQRGSSLKEYASHNPPVATFFLCLLTLAFSFIVISSYSYSHTLPNPDIAKDWNILLSSLSQFHLCEKENMSSPFHISFKPPLQTKEENDLKTSLNITQHPSSVTVLHLRVPLTVIPSSSATLEDISLFTTFTASQLNLGDKELVNLTLEIISEDNKHVCLTISAPTNILPMILLPPRCSSLETNISGIPVEVTNELPAVSKTCYSLHFKKDPALTVMLTLEEQSVAVQHLVEVSVCLVGVCLFLCLAASLKNNVAHREYLQAPDSQNEPLIES</sequence>
<reference evidence="7" key="1">
    <citation type="submission" date="2025-08" db="UniProtKB">
        <authorList>
            <consortium name="Ensembl"/>
        </authorList>
    </citation>
    <scope>IDENTIFICATION</scope>
</reference>
<evidence type="ECO:0000313" key="7">
    <source>
        <dbReference type="Ensembl" id="ENSCVAP00000025996.1"/>
    </source>
</evidence>
<proteinExistence type="predicted"/>
<dbReference type="PANTHER" id="PTHR16002">
    <property type="entry name" value="TRANSMEMBRANE PROTEIN 248-LIKE"/>
    <property type="match status" value="1"/>
</dbReference>
<dbReference type="RefSeq" id="XP_015253868.1">
    <property type="nucleotide sequence ID" value="XM_015398382.1"/>
</dbReference>
<dbReference type="InterPro" id="IPR039587">
    <property type="entry name" value="TMEM248/TMEM219_dom"/>
</dbReference>
<evidence type="ECO:0000256" key="5">
    <source>
        <dbReference type="SAM" id="Phobius"/>
    </source>
</evidence>
<feature type="domain" description="TMEM248/TMEM219" evidence="6">
    <location>
        <begin position="10"/>
        <end position="220"/>
    </location>
</feature>
<evidence type="ECO:0000256" key="2">
    <source>
        <dbReference type="ARBA" id="ARBA00022692"/>
    </source>
</evidence>
<dbReference type="OrthoDB" id="8680674at2759"/>
<evidence type="ECO:0000256" key="1">
    <source>
        <dbReference type="ARBA" id="ARBA00004370"/>
    </source>
</evidence>
<evidence type="ECO:0000256" key="3">
    <source>
        <dbReference type="ARBA" id="ARBA00022989"/>
    </source>
</evidence>
<keyword evidence="8" id="KW-1185">Reference proteome</keyword>
<dbReference type="Pfam" id="PF14940">
    <property type="entry name" value="TMEM219"/>
    <property type="match status" value="1"/>
</dbReference>
<evidence type="ECO:0000256" key="4">
    <source>
        <dbReference type="ARBA" id="ARBA00023136"/>
    </source>
</evidence>
<keyword evidence="3 5" id="KW-1133">Transmembrane helix</keyword>
<reference evidence="7" key="2">
    <citation type="submission" date="2025-09" db="UniProtKB">
        <authorList>
            <consortium name="Ensembl"/>
        </authorList>
    </citation>
    <scope>IDENTIFICATION</scope>
</reference>
<dbReference type="PANTHER" id="PTHR16002:SF6">
    <property type="entry name" value="INSULIN-LIKE GROWTH FACTOR-BINDING PROTEIN 3 RECEPTOR"/>
    <property type="match status" value="1"/>
</dbReference>
<dbReference type="GeneID" id="107100038"/>
<dbReference type="Proteomes" id="UP000265020">
    <property type="component" value="Unassembled WGS sequence"/>
</dbReference>
<evidence type="ECO:0000313" key="8">
    <source>
        <dbReference type="Proteomes" id="UP000265020"/>
    </source>
</evidence>
<keyword evidence="4 5" id="KW-0472">Membrane</keyword>
<dbReference type="GeneTree" id="ENSGT00940000153883"/>
<dbReference type="KEGG" id="cvg:107100038"/>
<organism evidence="7 8">
    <name type="scientific">Cyprinodon variegatus</name>
    <name type="common">Sheepshead minnow</name>
    <dbReference type="NCBI Taxonomy" id="28743"/>
    <lineage>
        <taxon>Eukaryota</taxon>
        <taxon>Metazoa</taxon>
        <taxon>Chordata</taxon>
        <taxon>Craniata</taxon>
        <taxon>Vertebrata</taxon>
        <taxon>Euteleostomi</taxon>
        <taxon>Actinopterygii</taxon>
        <taxon>Neopterygii</taxon>
        <taxon>Teleostei</taxon>
        <taxon>Neoteleostei</taxon>
        <taxon>Acanthomorphata</taxon>
        <taxon>Ovalentaria</taxon>
        <taxon>Atherinomorphae</taxon>
        <taxon>Cyprinodontiformes</taxon>
        <taxon>Cyprinodontidae</taxon>
        <taxon>Cyprinodon</taxon>
    </lineage>
</organism>
<comment type="subcellular location">
    <subcellularLocation>
        <location evidence="1">Membrane</location>
    </subcellularLocation>
</comment>
<accession>A0A3Q2E199</accession>
<feature type="transmembrane region" description="Helical" evidence="5">
    <location>
        <begin position="20"/>
        <end position="42"/>
    </location>
</feature>
<dbReference type="AlphaFoldDB" id="A0A3Q2E199"/>
<name>A0A3Q2E199_CYPVA</name>
<protein>
    <submittedName>
        <fullName evidence="7">Transmembrane protein 248-like</fullName>
    </submittedName>
</protein>